<keyword evidence="2" id="KW-1185">Reference proteome</keyword>
<protein>
    <submittedName>
        <fullName evidence="1">Uncharacterized protein</fullName>
    </submittedName>
</protein>
<gene>
    <name evidence="1" type="primary">AUGUSTUS-3.0.2_34078</name>
    <name evidence="1" type="ORF">TcasGA2_TC034078</name>
</gene>
<sequence>MFRDAKPGINSCFNGSAAFLLPLSGVIPTLGQARGVKIPLFETNVRSNINSAISARVNLREIATTIMLISS</sequence>
<evidence type="ECO:0000313" key="2">
    <source>
        <dbReference type="Proteomes" id="UP000007266"/>
    </source>
</evidence>
<name>A0A139WD22_TRICA</name>
<dbReference type="AlphaFoldDB" id="A0A139WD22"/>
<reference evidence="1 2" key="1">
    <citation type="journal article" date="2008" name="Nature">
        <title>The genome of the model beetle and pest Tribolium castaneum.</title>
        <authorList>
            <consortium name="Tribolium Genome Sequencing Consortium"/>
            <person name="Richards S."/>
            <person name="Gibbs R.A."/>
            <person name="Weinstock G.M."/>
            <person name="Brown S.J."/>
            <person name="Denell R."/>
            <person name="Beeman R.W."/>
            <person name="Gibbs R."/>
            <person name="Beeman R.W."/>
            <person name="Brown S.J."/>
            <person name="Bucher G."/>
            <person name="Friedrich M."/>
            <person name="Grimmelikhuijzen C.J."/>
            <person name="Klingler M."/>
            <person name="Lorenzen M."/>
            <person name="Richards S."/>
            <person name="Roth S."/>
            <person name="Schroder R."/>
            <person name="Tautz D."/>
            <person name="Zdobnov E.M."/>
            <person name="Muzny D."/>
            <person name="Gibbs R.A."/>
            <person name="Weinstock G.M."/>
            <person name="Attaway T."/>
            <person name="Bell S."/>
            <person name="Buhay C.J."/>
            <person name="Chandrabose M.N."/>
            <person name="Chavez D."/>
            <person name="Clerk-Blankenburg K.P."/>
            <person name="Cree A."/>
            <person name="Dao M."/>
            <person name="Davis C."/>
            <person name="Chacko J."/>
            <person name="Dinh H."/>
            <person name="Dugan-Rocha S."/>
            <person name="Fowler G."/>
            <person name="Garner T.T."/>
            <person name="Garnes J."/>
            <person name="Gnirke A."/>
            <person name="Hawes A."/>
            <person name="Hernandez J."/>
            <person name="Hines S."/>
            <person name="Holder M."/>
            <person name="Hume J."/>
            <person name="Jhangiani S.N."/>
            <person name="Joshi V."/>
            <person name="Khan Z.M."/>
            <person name="Jackson L."/>
            <person name="Kovar C."/>
            <person name="Kowis A."/>
            <person name="Lee S."/>
            <person name="Lewis L.R."/>
            <person name="Margolis J."/>
            <person name="Morgan M."/>
            <person name="Nazareth L.V."/>
            <person name="Nguyen N."/>
            <person name="Okwuonu G."/>
            <person name="Parker D."/>
            <person name="Richards S."/>
            <person name="Ruiz S.J."/>
            <person name="Santibanez J."/>
            <person name="Savard J."/>
            <person name="Scherer S.E."/>
            <person name="Schneider B."/>
            <person name="Sodergren E."/>
            <person name="Tautz D."/>
            <person name="Vattahil S."/>
            <person name="Villasana D."/>
            <person name="White C.S."/>
            <person name="Wright R."/>
            <person name="Park Y."/>
            <person name="Beeman R.W."/>
            <person name="Lord J."/>
            <person name="Oppert B."/>
            <person name="Lorenzen M."/>
            <person name="Brown S."/>
            <person name="Wang L."/>
            <person name="Savard J."/>
            <person name="Tautz D."/>
            <person name="Richards S."/>
            <person name="Weinstock G."/>
            <person name="Gibbs R.A."/>
            <person name="Liu Y."/>
            <person name="Worley K."/>
            <person name="Weinstock G."/>
            <person name="Elsik C.G."/>
            <person name="Reese J.T."/>
            <person name="Elhaik E."/>
            <person name="Landan G."/>
            <person name="Graur D."/>
            <person name="Arensburger P."/>
            <person name="Atkinson P."/>
            <person name="Beeman R.W."/>
            <person name="Beidler J."/>
            <person name="Brown S.J."/>
            <person name="Demuth J.P."/>
            <person name="Drury D.W."/>
            <person name="Du Y.Z."/>
            <person name="Fujiwara H."/>
            <person name="Lorenzen M."/>
            <person name="Maselli V."/>
            <person name="Osanai M."/>
            <person name="Park Y."/>
            <person name="Robertson H.M."/>
            <person name="Tu Z."/>
            <person name="Wang J.J."/>
            <person name="Wang S."/>
            <person name="Richards S."/>
            <person name="Song H."/>
            <person name="Zhang L."/>
            <person name="Sodergren E."/>
            <person name="Werner D."/>
            <person name="Stanke M."/>
            <person name="Morgenstern B."/>
            <person name="Solovyev V."/>
            <person name="Kosarev P."/>
            <person name="Brown G."/>
            <person name="Chen H.C."/>
            <person name="Ermolaeva O."/>
            <person name="Hlavina W."/>
            <person name="Kapustin Y."/>
            <person name="Kiryutin B."/>
            <person name="Kitts P."/>
            <person name="Maglott D."/>
            <person name="Pruitt K."/>
            <person name="Sapojnikov V."/>
            <person name="Souvorov A."/>
            <person name="Mackey A.J."/>
            <person name="Waterhouse R.M."/>
            <person name="Wyder S."/>
            <person name="Zdobnov E.M."/>
            <person name="Zdobnov E.M."/>
            <person name="Wyder S."/>
            <person name="Kriventseva E.V."/>
            <person name="Kadowaki T."/>
            <person name="Bork P."/>
            <person name="Aranda M."/>
            <person name="Bao R."/>
            <person name="Beermann A."/>
            <person name="Berns N."/>
            <person name="Bolognesi R."/>
            <person name="Bonneton F."/>
            <person name="Bopp D."/>
            <person name="Brown S.J."/>
            <person name="Bucher G."/>
            <person name="Butts T."/>
            <person name="Chaumot A."/>
            <person name="Denell R.E."/>
            <person name="Ferrier D.E."/>
            <person name="Friedrich M."/>
            <person name="Gordon C.M."/>
            <person name="Jindra M."/>
            <person name="Klingler M."/>
            <person name="Lan Q."/>
            <person name="Lattorff H.M."/>
            <person name="Laudet V."/>
            <person name="von Levetsow C."/>
            <person name="Liu Z."/>
            <person name="Lutz R."/>
            <person name="Lynch J.A."/>
            <person name="da Fonseca R.N."/>
            <person name="Posnien N."/>
            <person name="Reuter R."/>
            <person name="Roth S."/>
            <person name="Savard J."/>
            <person name="Schinko J.B."/>
            <person name="Schmitt C."/>
            <person name="Schoppmeier M."/>
            <person name="Schroder R."/>
            <person name="Shippy T.D."/>
            <person name="Simonnet F."/>
            <person name="Marques-Souza H."/>
            <person name="Tautz D."/>
            <person name="Tomoyasu Y."/>
            <person name="Trauner J."/>
            <person name="Van der Zee M."/>
            <person name="Vervoort M."/>
            <person name="Wittkopp N."/>
            <person name="Wimmer E.A."/>
            <person name="Yang X."/>
            <person name="Jones A.K."/>
            <person name="Sattelle D.B."/>
            <person name="Ebert P.R."/>
            <person name="Nelson D."/>
            <person name="Scott J.G."/>
            <person name="Beeman R.W."/>
            <person name="Muthukrishnan S."/>
            <person name="Kramer K.J."/>
            <person name="Arakane Y."/>
            <person name="Beeman R.W."/>
            <person name="Zhu Q."/>
            <person name="Hogenkamp D."/>
            <person name="Dixit R."/>
            <person name="Oppert B."/>
            <person name="Jiang H."/>
            <person name="Zou Z."/>
            <person name="Marshall J."/>
            <person name="Elpidina E."/>
            <person name="Vinokurov K."/>
            <person name="Oppert C."/>
            <person name="Zou Z."/>
            <person name="Evans J."/>
            <person name="Lu Z."/>
            <person name="Zhao P."/>
            <person name="Sumathipala N."/>
            <person name="Altincicek B."/>
            <person name="Vilcinskas A."/>
            <person name="Williams M."/>
            <person name="Hultmark D."/>
            <person name="Hetru C."/>
            <person name="Jiang H."/>
            <person name="Grimmelikhuijzen C.J."/>
            <person name="Hauser F."/>
            <person name="Cazzamali G."/>
            <person name="Williamson M."/>
            <person name="Park Y."/>
            <person name="Li B."/>
            <person name="Tanaka Y."/>
            <person name="Predel R."/>
            <person name="Neupert S."/>
            <person name="Schachtner J."/>
            <person name="Verleyen P."/>
            <person name="Raible F."/>
            <person name="Bork P."/>
            <person name="Friedrich M."/>
            <person name="Walden K.K."/>
            <person name="Robertson H.M."/>
            <person name="Angeli S."/>
            <person name="Foret S."/>
            <person name="Bucher G."/>
            <person name="Schuetz S."/>
            <person name="Maleszka R."/>
            <person name="Wimmer E.A."/>
            <person name="Beeman R.W."/>
            <person name="Lorenzen M."/>
            <person name="Tomoyasu Y."/>
            <person name="Miller S.C."/>
            <person name="Grossmann D."/>
            <person name="Bucher G."/>
        </authorList>
    </citation>
    <scope>NUCLEOTIDE SEQUENCE [LARGE SCALE GENOMIC DNA]</scope>
    <source>
        <strain evidence="1 2">Georgia GA2</strain>
    </source>
</reference>
<dbReference type="InParanoid" id="A0A139WD22"/>
<dbReference type="Proteomes" id="UP000007266">
    <property type="component" value="Linkage group 8"/>
</dbReference>
<evidence type="ECO:0000313" key="1">
    <source>
        <dbReference type="EMBL" id="KYB25849.1"/>
    </source>
</evidence>
<organism evidence="1 2">
    <name type="scientific">Tribolium castaneum</name>
    <name type="common">Red flour beetle</name>
    <dbReference type="NCBI Taxonomy" id="7070"/>
    <lineage>
        <taxon>Eukaryota</taxon>
        <taxon>Metazoa</taxon>
        <taxon>Ecdysozoa</taxon>
        <taxon>Arthropoda</taxon>
        <taxon>Hexapoda</taxon>
        <taxon>Insecta</taxon>
        <taxon>Pterygota</taxon>
        <taxon>Neoptera</taxon>
        <taxon>Endopterygota</taxon>
        <taxon>Coleoptera</taxon>
        <taxon>Polyphaga</taxon>
        <taxon>Cucujiformia</taxon>
        <taxon>Tenebrionidae</taxon>
        <taxon>Tenebrionidae incertae sedis</taxon>
        <taxon>Tribolium</taxon>
    </lineage>
</organism>
<reference evidence="1 2" key="2">
    <citation type="journal article" date="2010" name="Nucleic Acids Res.">
        <title>BeetleBase in 2010: revisions to provide comprehensive genomic information for Tribolium castaneum.</title>
        <authorList>
            <person name="Kim H.S."/>
            <person name="Murphy T."/>
            <person name="Xia J."/>
            <person name="Caragea D."/>
            <person name="Park Y."/>
            <person name="Beeman R.W."/>
            <person name="Lorenzen M.D."/>
            <person name="Butcher S."/>
            <person name="Manak J.R."/>
            <person name="Brown S.J."/>
        </authorList>
    </citation>
    <scope>GENOME REANNOTATION</scope>
    <source>
        <strain evidence="1 2">Georgia GA2</strain>
    </source>
</reference>
<proteinExistence type="predicted"/>
<accession>A0A139WD22</accession>
<dbReference type="EMBL" id="KQ971361">
    <property type="protein sequence ID" value="KYB25849.1"/>
    <property type="molecule type" value="Genomic_DNA"/>
</dbReference>